<dbReference type="Pfam" id="PF02661">
    <property type="entry name" value="Fic"/>
    <property type="match status" value="1"/>
</dbReference>
<reference evidence="2" key="2">
    <citation type="journal article" date="2014" name="ISME J.">
        <title>Microbial stratification in low pH oxic and suboxic macroscopic growths along an acid mine drainage.</title>
        <authorList>
            <person name="Mendez-Garcia C."/>
            <person name="Mesa V."/>
            <person name="Sprenger R.R."/>
            <person name="Richter M."/>
            <person name="Diez M.S."/>
            <person name="Solano J."/>
            <person name="Bargiela R."/>
            <person name="Golyshina O.V."/>
            <person name="Manteca A."/>
            <person name="Ramos J.L."/>
            <person name="Gallego J.R."/>
            <person name="Llorente I."/>
            <person name="Martins Dos Santos V.A."/>
            <person name="Jensen O.N."/>
            <person name="Pelaez A.I."/>
            <person name="Sanchez J."/>
            <person name="Ferrer M."/>
        </authorList>
    </citation>
    <scope>NUCLEOTIDE SEQUENCE</scope>
</reference>
<name>T0ZDF7_9ZZZZ</name>
<dbReference type="InterPro" id="IPR003812">
    <property type="entry name" value="Fido"/>
</dbReference>
<comment type="caution">
    <text evidence="2">The sequence shown here is derived from an EMBL/GenBank/DDBJ whole genome shotgun (WGS) entry which is preliminary data.</text>
</comment>
<evidence type="ECO:0000259" key="1">
    <source>
        <dbReference type="PROSITE" id="PS51459"/>
    </source>
</evidence>
<evidence type="ECO:0000313" key="2">
    <source>
        <dbReference type="EMBL" id="EQD43058.1"/>
    </source>
</evidence>
<feature type="non-terminal residue" evidence="2">
    <location>
        <position position="1"/>
    </location>
</feature>
<dbReference type="AlphaFoldDB" id="T0ZDF7"/>
<dbReference type="PANTHER" id="PTHR35810:SF1">
    <property type="entry name" value="CYTOPLASMIC PROTEIN"/>
    <property type="match status" value="1"/>
</dbReference>
<sequence length="242" mass="27412">FNTTLANVNLHVLNSYSEGELTEGATIKESLIVRSEGHRTVRRRVRHFNLDVIISVGYRVKSQRGTQFRIWATNTLRDHLIRGYTLNEKRLRGRGVEFEQAVALLSSTLQNQHLITDQGQAVLDVIQRYARSWRILRDYDEDTLSHAPDKASEPIASLGLAEARETIWALRDDMVARGETPGLFGQERDDTLGSILLNIEQTWDGRPLYPTIESRAAHLLYFVIKDHPLADGNKRSGSLAVP</sequence>
<reference evidence="2" key="1">
    <citation type="submission" date="2013-08" db="EMBL/GenBank/DDBJ databases">
        <authorList>
            <person name="Mendez C."/>
            <person name="Richter M."/>
            <person name="Ferrer M."/>
            <person name="Sanchez J."/>
        </authorList>
    </citation>
    <scope>NUCLEOTIDE SEQUENCE</scope>
</reference>
<organism evidence="2">
    <name type="scientific">mine drainage metagenome</name>
    <dbReference type="NCBI Taxonomy" id="410659"/>
    <lineage>
        <taxon>unclassified sequences</taxon>
        <taxon>metagenomes</taxon>
        <taxon>ecological metagenomes</taxon>
    </lineage>
</organism>
<accession>T0ZDF7</accession>
<dbReference type="InterPro" id="IPR011204">
    <property type="entry name" value="Virulence_RhuM-like"/>
</dbReference>
<protein>
    <submittedName>
        <fullName evidence="2">Death-on-curing family protein</fullName>
    </submittedName>
</protein>
<feature type="domain" description="Fido" evidence="1">
    <location>
        <begin position="139"/>
        <end position="242"/>
    </location>
</feature>
<dbReference type="Pfam" id="PF13310">
    <property type="entry name" value="Virulence_RhuM"/>
    <property type="match status" value="1"/>
</dbReference>
<proteinExistence type="predicted"/>
<dbReference type="PROSITE" id="PS51459">
    <property type="entry name" value="FIDO"/>
    <property type="match status" value="1"/>
</dbReference>
<dbReference type="Gene3D" id="1.20.120.1870">
    <property type="entry name" value="Fic/DOC protein, Fido domain"/>
    <property type="match status" value="1"/>
</dbReference>
<dbReference type="InterPro" id="IPR053737">
    <property type="entry name" value="Type_II_TA_Toxin"/>
</dbReference>
<gene>
    <name evidence="2" type="ORF">B1B_13970</name>
</gene>
<dbReference type="EMBL" id="AUZY01009212">
    <property type="protein sequence ID" value="EQD43058.1"/>
    <property type="molecule type" value="Genomic_DNA"/>
</dbReference>
<dbReference type="PANTHER" id="PTHR35810">
    <property type="entry name" value="CYTOPLASMIC PROTEIN-RELATED"/>
    <property type="match status" value="1"/>
</dbReference>